<dbReference type="EMBL" id="CP017641">
    <property type="protein sequence ID" value="APZ93682.1"/>
    <property type="molecule type" value="Genomic_DNA"/>
</dbReference>
<evidence type="ECO:0000256" key="2">
    <source>
        <dbReference type="SAM" id="SignalP"/>
    </source>
</evidence>
<feature type="compositionally biased region" description="Polar residues" evidence="1">
    <location>
        <begin position="198"/>
        <end position="207"/>
    </location>
</feature>
<proteinExistence type="predicted"/>
<feature type="region of interest" description="Disordered" evidence="1">
    <location>
        <begin position="77"/>
        <end position="97"/>
    </location>
</feature>
<feature type="region of interest" description="Disordered" evidence="1">
    <location>
        <begin position="112"/>
        <end position="135"/>
    </location>
</feature>
<evidence type="ECO:0000256" key="1">
    <source>
        <dbReference type="SAM" id="MobiDB-lite"/>
    </source>
</evidence>
<gene>
    <name evidence="3" type="ORF">Fuma_03300</name>
</gene>
<sequence length="363" mass="40526" precursor="true">MTFKVRRNVKPKTCTRNRVLLRATMFMLLMVCHVFTMPMVEAADGPMSSSPANSAGTSQTWSNALLRETPQPRRAAHVYPPLIPPAGPPRVSSGTTARARRLIHPVSADLDADADSEHTPLPQEPTSGFLSDGLQSDVQIHIDRRKRERDAQFRQLQLQLERLKERLAVPPPSVDTPNTVQIPPPEVPPTTQQESPTNVEPQGTQPPESDAADEVELDSDPTSASPPTIAPKPSSVFADSLAAQALVKGPVDRVGLADNLYALDELQIALEMYQQVDLKEVPVSERFWITYQTASCFRRLKKLPEAQETYRRLAGRSDAGWLAKMSTWWLHRMDARQELENTLNKQQKILDALTEVYDEQTVE</sequence>
<reference evidence="3 4" key="1">
    <citation type="journal article" date="2016" name="Front. Microbiol.">
        <title>Fuerstia marisgermanicae gen. nov., sp. nov., an Unusual Member of the Phylum Planctomycetes from the German Wadden Sea.</title>
        <authorList>
            <person name="Kohn T."/>
            <person name="Heuer A."/>
            <person name="Jogler M."/>
            <person name="Vollmers J."/>
            <person name="Boedeker C."/>
            <person name="Bunk B."/>
            <person name="Rast P."/>
            <person name="Borchert D."/>
            <person name="Glockner I."/>
            <person name="Freese H.M."/>
            <person name="Klenk H.P."/>
            <person name="Overmann J."/>
            <person name="Kaster A.K."/>
            <person name="Rohde M."/>
            <person name="Wiegand S."/>
            <person name="Jogler C."/>
        </authorList>
    </citation>
    <scope>NUCLEOTIDE SEQUENCE [LARGE SCALE GENOMIC DNA]</scope>
    <source>
        <strain evidence="3 4">NH11</strain>
    </source>
</reference>
<dbReference type="AlphaFoldDB" id="A0A1P8WHZ9"/>
<organism evidence="3 4">
    <name type="scientific">Fuerstiella marisgermanici</name>
    <dbReference type="NCBI Taxonomy" id="1891926"/>
    <lineage>
        <taxon>Bacteria</taxon>
        <taxon>Pseudomonadati</taxon>
        <taxon>Planctomycetota</taxon>
        <taxon>Planctomycetia</taxon>
        <taxon>Planctomycetales</taxon>
        <taxon>Planctomycetaceae</taxon>
        <taxon>Fuerstiella</taxon>
    </lineage>
</organism>
<feature type="signal peptide" evidence="2">
    <location>
        <begin position="1"/>
        <end position="42"/>
    </location>
</feature>
<feature type="region of interest" description="Disordered" evidence="1">
    <location>
        <begin position="167"/>
        <end position="232"/>
    </location>
</feature>
<protein>
    <recommendedName>
        <fullName evidence="5">Tetratricopeptide repeat protein</fullName>
    </recommendedName>
</protein>
<dbReference type="Proteomes" id="UP000187735">
    <property type="component" value="Chromosome"/>
</dbReference>
<feature type="chain" id="PRO_5013292449" description="Tetratricopeptide repeat protein" evidence="2">
    <location>
        <begin position="43"/>
        <end position="363"/>
    </location>
</feature>
<dbReference type="STRING" id="1891926.Fuma_03300"/>
<feature type="compositionally biased region" description="Acidic residues" evidence="1">
    <location>
        <begin position="210"/>
        <end position="219"/>
    </location>
</feature>
<evidence type="ECO:0000313" key="4">
    <source>
        <dbReference type="Proteomes" id="UP000187735"/>
    </source>
</evidence>
<dbReference type="KEGG" id="fmr:Fuma_03300"/>
<accession>A0A1P8WHZ9</accession>
<evidence type="ECO:0000313" key="3">
    <source>
        <dbReference type="EMBL" id="APZ93682.1"/>
    </source>
</evidence>
<feature type="compositionally biased region" description="Polar residues" evidence="1">
    <location>
        <begin position="124"/>
        <end position="135"/>
    </location>
</feature>
<name>A0A1P8WHZ9_9PLAN</name>
<evidence type="ECO:0008006" key="5">
    <source>
        <dbReference type="Google" id="ProtNLM"/>
    </source>
</evidence>
<keyword evidence="4" id="KW-1185">Reference proteome</keyword>
<keyword evidence="2" id="KW-0732">Signal</keyword>